<dbReference type="PANTHER" id="PTHR48071">
    <property type="entry name" value="SRCR DOMAIN-CONTAINING PROTEIN"/>
    <property type="match status" value="1"/>
</dbReference>
<keyword evidence="3" id="KW-0732">Signal</keyword>
<reference evidence="12" key="1">
    <citation type="submission" date="2011-08" db="EMBL/GenBank/DDBJ databases">
        <title>The draft genome of Latimeria chalumnae.</title>
        <authorList>
            <person name="Di Palma F."/>
            <person name="Alfoldi J."/>
            <person name="Johnson J."/>
            <person name="Berlin A."/>
            <person name="Gnerre S."/>
            <person name="Jaffe D."/>
            <person name="MacCallum I."/>
            <person name="Young S."/>
            <person name="Walker B.J."/>
            <person name="Lander E."/>
            <person name="Lindblad-Toh K."/>
        </authorList>
    </citation>
    <scope>NUCLEOTIDE SEQUENCE [LARGE SCALE GENOMIC DNA]</scope>
    <source>
        <strain evidence="12">Wild caught</strain>
    </source>
</reference>
<evidence type="ECO:0000259" key="10">
    <source>
        <dbReference type="PROSITE" id="PS50287"/>
    </source>
</evidence>
<keyword evidence="6" id="KW-0472">Membrane</keyword>
<dbReference type="EMBL" id="AFYH01263129">
    <property type="status" value="NOT_ANNOTATED_CDS"/>
    <property type="molecule type" value="Genomic_DNA"/>
</dbReference>
<dbReference type="InterPro" id="IPR001190">
    <property type="entry name" value="SRCR"/>
</dbReference>
<dbReference type="PANTHER" id="PTHR48071:SF27">
    <property type="entry name" value="SCAVENGER RECEPTOR CYSTEINE-RICH TYPE 1 PROTEIN M130-LIKE"/>
    <property type="match status" value="1"/>
</dbReference>
<dbReference type="Pfam" id="PF00530">
    <property type="entry name" value="SRCR"/>
    <property type="match status" value="3"/>
</dbReference>
<dbReference type="EMBL" id="AFYH01263131">
    <property type="status" value="NOT_ANNOTATED_CDS"/>
    <property type="molecule type" value="Genomic_DNA"/>
</dbReference>
<feature type="domain" description="SRCR" evidence="10">
    <location>
        <begin position="1"/>
        <end position="101"/>
    </location>
</feature>
<feature type="disulfide bond" evidence="9">
    <location>
        <begin position="359"/>
        <end position="369"/>
    </location>
</feature>
<accession>H2ZYN7</accession>
<evidence type="ECO:0000256" key="2">
    <source>
        <dbReference type="ARBA" id="ARBA00022692"/>
    </source>
</evidence>
<dbReference type="FunFam" id="3.10.250.10:FF:000016">
    <property type="entry name" value="Scavenger receptor cysteine-rich protein type 12"/>
    <property type="match status" value="1"/>
</dbReference>
<comment type="subcellular location">
    <subcellularLocation>
        <location evidence="1">Membrane</location>
        <topology evidence="1">Single-pass membrane protein</topology>
    </subcellularLocation>
</comment>
<keyword evidence="8" id="KW-0325">Glycoprotein</keyword>
<dbReference type="PROSITE" id="PS50287">
    <property type="entry name" value="SRCR_2"/>
    <property type="match status" value="3"/>
</dbReference>
<feature type="disulfide bond" evidence="9">
    <location>
        <begin position="39"/>
        <end position="100"/>
    </location>
</feature>
<dbReference type="eggNOG" id="ENOG502QQ5W">
    <property type="taxonomic scope" value="Eukaryota"/>
</dbReference>
<dbReference type="FunFam" id="3.10.250.10:FF:000002">
    <property type="entry name" value="Scavenger receptor cysteine-rich type 1 protein M130"/>
    <property type="match status" value="1"/>
</dbReference>
<proteinExistence type="predicted"/>
<dbReference type="InParanoid" id="H2ZYN7"/>
<evidence type="ECO:0000256" key="6">
    <source>
        <dbReference type="ARBA" id="ARBA00023136"/>
    </source>
</evidence>
<keyword evidence="4" id="KW-0677">Repeat</keyword>
<feature type="disulfide bond" evidence="9">
    <location>
        <begin position="230"/>
        <end position="240"/>
    </location>
</feature>
<dbReference type="FunFam" id="3.10.250.10:FF:000006">
    <property type="entry name" value="neurotrypsin isoform X2"/>
    <property type="match status" value="1"/>
</dbReference>
<evidence type="ECO:0000313" key="11">
    <source>
        <dbReference type="Ensembl" id="ENSLACP00000002508.1"/>
    </source>
</evidence>
<dbReference type="EMBL" id="AFYH01263130">
    <property type="status" value="NOT_ANNOTATED_CDS"/>
    <property type="molecule type" value="Genomic_DNA"/>
</dbReference>
<dbReference type="SMART" id="SM00202">
    <property type="entry name" value="SR"/>
    <property type="match status" value="3"/>
</dbReference>
<keyword evidence="2" id="KW-0812">Transmembrane</keyword>
<dbReference type="GeneTree" id="ENSGT00940000163299"/>
<evidence type="ECO:0000256" key="3">
    <source>
        <dbReference type="ARBA" id="ARBA00022729"/>
    </source>
</evidence>
<dbReference type="Proteomes" id="UP000008672">
    <property type="component" value="Unassembled WGS sequence"/>
</dbReference>
<evidence type="ECO:0000256" key="1">
    <source>
        <dbReference type="ARBA" id="ARBA00004167"/>
    </source>
</evidence>
<dbReference type="GO" id="GO:0016020">
    <property type="term" value="C:membrane"/>
    <property type="evidence" value="ECO:0007669"/>
    <property type="project" value="UniProtKB-SubCell"/>
</dbReference>
<evidence type="ECO:0000256" key="8">
    <source>
        <dbReference type="ARBA" id="ARBA00023180"/>
    </source>
</evidence>
<dbReference type="Gene3D" id="3.10.250.10">
    <property type="entry name" value="SRCR-like domain"/>
    <property type="match status" value="3"/>
</dbReference>
<sequence length="392" mass="42804">IRLVNGGSPCAGRVEVYHSEQWGTVCSDSWDKKDAAVVCKQLGCGAAVEARRGAAFGAGSGVIWLDNVECSKSETALWECSSNGWGNHNCQHSEDAGVICSEVLVPPCYQGEKTRERKHLYWGRKPGAGGRERQTDKQTDVVRAHKVFLGQNSGIKHKEIHLAGGPSPISGRLEVKRHNADWNTVCYSNFDLKAAHAVCRGLGYMASKSFLRIQVADKDVGKILTKTFQCKGEESHLTFCPLSSEDKQCTDKTIVSITCCEPSAPISAKSLHWVLTNCVLSSGYKGYRLVNGSDVCSGRVEIQNSDTWGTLCDHQWDLQDADVLCRQLHCGYAVNATTEAYFGEGQGHSGKIWLDDLSCSGNESTLWQCPSREWGHHDCSPKEDAGVLCSGK</sequence>
<name>H2ZYN7_LATCH</name>
<evidence type="ECO:0000256" key="9">
    <source>
        <dbReference type="PROSITE-ProRule" id="PRU00196"/>
    </source>
</evidence>
<dbReference type="PRINTS" id="PR00258">
    <property type="entry name" value="SPERACTRCPTR"/>
</dbReference>
<dbReference type="AlphaFoldDB" id="H2ZYN7"/>
<feature type="disulfide bond" evidence="9">
    <location>
        <begin position="26"/>
        <end position="90"/>
    </location>
</feature>
<protein>
    <recommendedName>
        <fullName evidence="10">SRCR domain-containing protein</fullName>
    </recommendedName>
</protein>
<dbReference type="InterPro" id="IPR036772">
    <property type="entry name" value="SRCR-like_dom_sf"/>
</dbReference>
<keyword evidence="5" id="KW-1133">Transmembrane helix</keyword>
<dbReference type="EMBL" id="AFYH01263132">
    <property type="status" value="NOT_ANNOTATED_CDS"/>
    <property type="molecule type" value="Genomic_DNA"/>
</dbReference>
<feature type="domain" description="SRCR" evidence="10">
    <location>
        <begin position="160"/>
        <end position="260"/>
    </location>
</feature>
<evidence type="ECO:0000313" key="12">
    <source>
        <dbReference type="Proteomes" id="UP000008672"/>
    </source>
</evidence>
<feature type="domain" description="SRCR" evidence="10">
    <location>
        <begin position="287"/>
        <end position="390"/>
    </location>
</feature>
<evidence type="ECO:0000256" key="4">
    <source>
        <dbReference type="ARBA" id="ARBA00022737"/>
    </source>
</evidence>
<evidence type="ECO:0000256" key="5">
    <source>
        <dbReference type="ARBA" id="ARBA00022989"/>
    </source>
</evidence>
<reference evidence="11" key="2">
    <citation type="submission" date="2025-08" db="UniProtKB">
        <authorList>
            <consortium name="Ensembl"/>
        </authorList>
    </citation>
    <scope>IDENTIFICATION</scope>
</reference>
<feature type="disulfide bond" evidence="9">
    <location>
        <begin position="70"/>
        <end position="80"/>
    </location>
</feature>
<keyword evidence="12" id="KW-1185">Reference proteome</keyword>
<dbReference type="SUPFAM" id="SSF56487">
    <property type="entry name" value="SRCR-like"/>
    <property type="match status" value="3"/>
</dbReference>
<dbReference type="HOGENOM" id="CLU_002555_11_0_1"/>
<reference evidence="11" key="3">
    <citation type="submission" date="2025-09" db="UniProtKB">
        <authorList>
            <consortium name="Ensembl"/>
        </authorList>
    </citation>
    <scope>IDENTIFICATION</scope>
</reference>
<dbReference type="Ensembl" id="ENSLACT00000002528.1">
    <property type="protein sequence ID" value="ENSLACP00000002508.1"/>
    <property type="gene ID" value="ENSLACG00000002239.1"/>
</dbReference>
<dbReference type="OMA" id="YCVGNET"/>
<comment type="caution">
    <text evidence="9">Lacks conserved residue(s) required for the propagation of feature annotation.</text>
</comment>
<evidence type="ECO:0000256" key="7">
    <source>
        <dbReference type="ARBA" id="ARBA00023157"/>
    </source>
</evidence>
<organism evidence="11 12">
    <name type="scientific">Latimeria chalumnae</name>
    <name type="common">Coelacanth</name>
    <dbReference type="NCBI Taxonomy" id="7897"/>
    <lineage>
        <taxon>Eukaryota</taxon>
        <taxon>Metazoa</taxon>
        <taxon>Chordata</taxon>
        <taxon>Craniata</taxon>
        <taxon>Vertebrata</taxon>
        <taxon>Euteleostomi</taxon>
        <taxon>Coelacanthiformes</taxon>
        <taxon>Coelacanthidae</taxon>
        <taxon>Latimeria</taxon>
    </lineage>
</organism>
<dbReference type="PROSITE" id="PS00420">
    <property type="entry name" value="SRCR_1"/>
    <property type="match status" value="1"/>
</dbReference>
<keyword evidence="7 9" id="KW-1015">Disulfide bond</keyword>